<gene>
    <name evidence="1" type="ORF">DARMORV10_A02P02280.1</name>
</gene>
<protein>
    <submittedName>
        <fullName evidence="1">(rape) hypothetical protein</fullName>
    </submittedName>
</protein>
<accession>A0A816WGC7</accession>
<evidence type="ECO:0000313" key="1">
    <source>
        <dbReference type="EMBL" id="CAF2135973.1"/>
    </source>
</evidence>
<sequence>MFKFFSHQVWRDCLSVGERSYLQQFLPQGVDVELVVQQLLGGENFHFGSPFLDWLVTVCNSDRTQRRPKSCAVEKEKSQRPLLPPENAVNVGVKARERDNYRSLAFSKVMKKKTMKLLVFI</sequence>
<dbReference type="GO" id="GO:0031011">
    <property type="term" value="C:Ino80 complex"/>
    <property type="evidence" value="ECO:0007669"/>
    <property type="project" value="InterPro"/>
</dbReference>
<dbReference type="PANTHER" id="PTHR13052">
    <property type="entry name" value="NFRKB-RELATED"/>
    <property type="match status" value="1"/>
</dbReference>
<dbReference type="PANTHER" id="PTHR13052:SF2">
    <property type="entry name" value="NUCLEAR FACTOR KAPPA-B-BINDING PROTEIN"/>
    <property type="match status" value="1"/>
</dbReference>
<name>A0A816WGC7_BRANA</name>
<dbReference type="Proteomes" id="UP001295469">
    <property type="component" value="Chromosome A02"/>
</dbReference>
<dbReference type="InterPro" id="IPR024867">
    <property type="entry name" value="NFRKB"/>
</dbReference>
<proteinExistence type="predicted"/>
<dbReference type="AlphaFoldDB" id="A0A816WGC7"/>
<dbReference type="Gramene" id="CDX85619">
    <property type="protein sequence ID" value="CDX85619"/>
    <property type="gene ID" value="GSBRNA2T00143346001"/>
</dbReference>
<organism evidence="1">
    <name type="scientific">Brassica napus</name>
    <name type="common">Rape</name>
    <dbReference type="NCBI Taxonomy" id="3708"/>
    <lineage>
        <taxon>Eukaryota</taxon>
        <taxon>Viridiplantae</taxon>
        <taxon>Streptophyta</taxon>
        <taxon>Embryophyta</taxon>
        <taxon>Tracheophyta</taxon>
        <taxon>Spermatophyta</taxon>
        <taxon>Magnoliopsida</taxon>
        <taxon>eudicotyledons</taxon>
        <taxon>Gunneridae</taxon>
        <taxon>Pentapetalae</taxon>
        <taxon>rosids</taxon>
        <taxon>malvids</taxon>
        <taxon>Brassicales</taxon>
        <taxon>Brassicaceae</taxon>
        <taxon>Brassiceae</taxon>
        <taxon>Brassica</taxon>
    </lineage>
</organism>
<reference evidence="1" key="1">
    <citation type="submission" date="2021-01" db="EMBL/GenBank/DDBJ databases">
        <authorList>
            <consortium name="Genoscope - CEA"/>
            <person name="William W."/>
        </authorList>
    </citation>
    <scope>NUCLEOTIDE SEQUENCE</scope>
</reference>
<dbReference type="EMBL" id="HG994356">
    <property type="protein sequence ID" value="CAF2135973.1"/>
    <property type="molecule type" value="Genomic_DNA"/>
</dbReference>